<feature type="domain" description="PRONE" evidence="4">
    <location>
        <begin position="92"/>
        <end position="473"/>
    </location>
</feature>
<comment type="caution">
    <text evidence="5">The sequence shown here is derived from an EMBL/GenBank/DDBJ whole genome shotgun (WGS) entry which is preliminary data.</text>
</comment>
<organism evidence="5">
    <name type="scientific">Daucus carota subsp. sativus</name>
    <name type="common">Carrot</name>
    <dbReference type="NCBI Taxonomy" id="79200"/>
    <lineage>
        <taxon>Eukaryota</taxon>
        <taxon>Viridiplantae</taxon>
        <taxon>Streptophyta</taxon>
        <taxon>Embryophyta</taxon>
        <taxon>Tracheophyta</taxon>
        <taxon>Spermatophyta</taxon>
        <taxon>Magnoliopsida</taxon>
        <taxon>eudicotyledons</taxon>
        <taxon>Gunneridae</taxon>
        <taxon>Pentapetalae</taxon>
        <taxon>asterids</taxon>
        <taxon>campanulids</taxon>
        <taxon>Apiales</taxon>
        <taxon>Apiaceae</taxon>
        <taxon>Apioideae</taxon>
        <taxon>Scandiceae</taxon>
        <taxon>Daucinae</taxon>
        <taxon>Daucus</taxon>
        <taxon>Daucus sect. Daucus</taxon>
    </lineage>
</organism>
<dbReference type="OMA" id="HKEESID"/>
<evidence type="ECO:0000313" key="5">
    <source>
        <dbReference type="EMBL" id="KZN11885.1"/>
    </source>
</evidence>
<feature type="compositionally biased region" description="Low complexity" evidence="3">
    <location>
        <begin position="49"/>
        <end position="64"/>
    </location>
</feature>
<dbReference type="Pfam" id="PF03759">
    <property type="entry name" value="PRONE"/>
    <property type="match status" value="2"/>
</dbReference>
<dbReference type="EMBL" id="LNRQ01000001">
    <property type="protein sequence ID" value="KZN11885.1"/>
    <property type="molecule type" value="Genomic_DNA"/>
</dbReference>
<proteinExistence type="predicted"/>
<dbReference type="PROSITE" id="PS51334">
    <property type="entry name" value="PRONE"/>
    <property type="match status" value="2"/>
</dbReference>
<feature type="region of interest" description="Disordered" evidence="3">
    <location>
        <begin position="29"/>
        <end position="64"/>
    </location>
</feature>
<dbReference type="STRING" id="79200.A0A166J7T7"/>
<dbReference type="AlphaFoldDB" id="A0A166J7T7"/>
<dbReference type="Gramene" id="KZN11885">
    <property type="protein sequence ID" value="KZN11885"/>
    <property type="gene ID" value="DCAR_004541"/>
</dbReference>
<dbReference type="Gene3D" id="1.20.58.2010">
    <property type="entry name" value="PRONE domain, subdomain 1"/>
    <property type="match status" value="4"/>
</dbReference>
<dbReference type="PANTHER" id="PTHR33101">
    <property type="entry name" value="ROP GUANINE NUCLEOTIDE EXCHANGE FACTOR 1"/>
    <property type="match status" value="1"/>
</dbReference>
<dbReference type="PANTHER" id="PTHR33101:SF2">
    <property type="entry name" value="ROP GUANINE NUCLEOTIDE EXCHANGE FACTOR 14"/>
    <property type="match status" value="1"/>
</dbReference>
<dbReference type="InterPro" id="IPR005512">
    <property type="entry name" value="PRONE_dom"/>
</dbReference>
<dbReference type="FunFam" id="1.20.58.2010:FF:000001">
    <property type="entry name" value="Rop guanine nucleotide exchange factor 14"/>
    <property type="match status" value="2"/>
</dbReference>
<protein>
    <recommendedName>
        <fullName evidence="4">PRONE domain-containing protein</fullName>
    </recommendedName>
</protein>
<name>A0A166J7T7_DAUCS</name>
<dbReference type="FunFam" id="1.20.58.2010:FF:000003">
    <property type="entry name" value="Rop guanine nucleotide exchange factor 14"/>
    <property type="match status" value="2"/>
</dbReference>
<keyword evidence="1 2" id="KW-0344">Guanine-nucleotide releasing factor</keyword>
<feature type="domain" description="PRONE" evidence="4">
    <location>
        <begin position="511"/>
        <end position="859"/>
    </location>
</feature>
<accession>A0A166J7T7</accession>
<reference evidence="5" key="1">
    <citation type="journal article" date="2016" name="Nat. Genet.">
        <title>A high-quality carrot genome assembly provides new insights into carotenoid accumulation and asterid genome evolution.</title>
        <authorList>
            <person name="Iorizzo M."/>
            <person name="Ellison S."/>
            <person name="Senalik D."/>
            <person name="Zeng P."/>
            <person name="Satapoomin P."/>
            <person name="Huang J."/>
            <person name="Bowman M."/>
            <person name="Iovene M."/>
            <person name="Sanseverino W."/>
            <person name="Cavagnaro P."/>
            <person name="Yildiz M."/>
            <person name="Macko-Podgorni A."/>
            <person name="Moranska E."/>
            <person name="Grzebelus E."/>
            <person name="Grzebelus D."/>
            <person name="Ashrafi H."/>
            <person name="Zheng Z."/>
            <person name="Cheng S."/>
            <person name="Spooner D."/>
            <person name="Van Deynze A."/>
            <person name="Simon P."/>
        </authorList>
    </citation>
    <scope>NUCLEOTIDE SEQUENCE [LARGE SCALE GENOMIC DNA]</scope>
    <source>
        <tissue evidence="5">Leaf</tissue>
    </source>
</reference>
<dbReference type="InterPro" id="IPR038937">
    <property type="entry name" value="RopGEF"/>
</dbReference>
<gene>
    <name evidence="5" type="ORF">DCAR_004541</name>
</gene>
<evidence type="ECO:0000259" key="4">
    <source>
        <dbReference type="PROSITE" id="PS51334"/>
    </source>
</evidence>
<evidence type="ECO:0000256" key="3">
    <source>
        <dbReference type="SAM" id="MobiDB-lite"/>
    </source>
</evidence>
<evidence type="ECO:0000256" key="1">
    <source>
        <dbReference type="ARBA" id="ARBA00022658"/>
    </source>
</evidence>
<evidence type="ECO:0000256" key="2">
    <source>
        <dbReference type="PROSITE-ProRule" id="PRU00663"/>
    </source>
</evidence>
<sequence>MSIFLNVQPGMMTYNGLESCIINNQSYENDSGTSRGDGCVTDSHDEDGSSCSSSNNASGSFSSHWTSMMKDEKGREELELSDSPRKLCVKEKQAYKIEKLDVEIMKQKFAKLLLGDDITGGRKGVSSALALSKAITNLAALVFGELWKLEPLSEERKKKWRQEMDWILSPTNYMIELVPAKQHSINGQTMEIMTPKARADIHMNLPALQKLDSMLIETLDSMVGTEFWYVEGGSRAEGRSNSSRQSNRWWLPSPKVPAAGLSDTERKKLLNQGKVVHQVFKAAKSINKNVLLEMSVPDFIREALPKASNQYLNYYSGKANLGEDLYSNMTAESPTVEEVLHALNLKSEHRALEVINRLEAAALAWKHRMLEKRNYESPIHTSLSFLKDSESDMDKMEYLLNQTESLVQEIKARFPKLPQSFLDVTKIQYGKDVGQAILEAYSRVLANLAFSILSRIGDVLQEEVLSNPNSPAATFNFPGVNHVNQRMPSQHMAGFASPTLSSIANTSPGTINTKLALSKAITNLAALVFGELWKLEPLSEERKKKWRQEMDWILSPTNYMIELVPAKQHSINGQTMEIMTPKARADIHMNLPALQKLDSMLIETLDSMVGTEFWYVEGGSRAEGRSNSSRQSNRWWLPSPKVPAAGLSDTERKKLLNQGKVVHQVFKAAKSINKNVLLEMSVPDFIREALPKASNQYLNYYSGKANLGEDLYSNMTAESPTVEEVLHALNLKSEHRALEVINRLEAAALAWKHRMLEKRNYESPIHTSLSFLKDSESDMDKMEYLLNQTESLVQEIKARFPKLPQSFLDVTKIQYGKDVGQAILEAYSRVLANLAFSILSRIGDVLQEEVLSNPNSPAATFNFPGVNHVNQRMPSQHHVRHSLIDQMNIVDGRFREPNTVKYSKYESWDDKHKTSLVTGTPGQSRVWCLGREACGSLSTLSPESSP</sequence>
<dbReference type="GO" id="GO:0005085">
    <property type="term" value="F:guanyl-nucleotide exchange factor activity"/>
    <property type="evidence" value="ECO:0007669"/>
    <property type="project" value="UniProtKB-UniRule"/>
</dbReference>